<accession>A0A191ZIC5</accession>
<dbReference type="EMBL" id="CP016027">
    <property type="protein sequence ID" value="ANJ67646.1"/>
    <property type="molecule type" value="Genomic_DNA"/>
</dbReference>
<dbReference type="OrthoDB" id="9806844at2"/>
<keyword evidence="3" id="KW-1185">Reference proteome</keyword>
<gene>
    <name evidence="2" type="ORF">A9404_09875</name>
</gene>
<evidence type="ECO:0000313" key="3">
    <source>
        <dbReference type="Proteomes" id="UP000078596"/>
    </source>
</evidence>
<feature type="domain" description="Zinc finger CHCC-type" evidence="1">
    <location>
        <begin position="30"/>
        <end position="66"/>
    </location>
</feature>
<proteinExistence type="predicted"/>
<dbReference type="Gene3D" id="2.60.260.40">
    <property type="entry name" value="q5lls5 like domains"/>
    <property type="match status" value="1"/>
</dbReference>
<dbReference type="Pfam" id="PF10276">
    <property type="entry name" value="zf-CHCC"/>
    <property type="match status" value="1"/>
</dbReference>
<dbReference type="InterPro" id="IPR019401">
    <property type="entry name" value="Znf_CHCC"/>
</dbReference>
<evidence type="ECO:0000259" key="1">
    <source>
        <dbReference type="Pfam" id="PF10276"/>
    </source>
</evidence>
<reference evidence="2 3" key="1">
    <citation type="submission" date="2016-06" db="EMBL/GenBank/DDBJ databases">
        <title>Insight into the functional genes involving in sulfur oxidation in Pearl River water.</title>
        <authorList>
            <person name="Luo J."/>
            <person name="Tan X."/>
            <person name="Lin W."/>
        </authorList>
    </citation>
    <scope>NUCLEOTIDE SEQUENCE [LARGE SCALE GENOMIC DNA]</scope>
    <source>
        <strain evidence="2 3">LS2</strain>
    </source>
</reference>
<evidence type="ECO:0000313" key="2">
    <source>
        <dbReference type="EMBL" id="ANJ67646.1"/>
    </source>
</evidence>
<dbReference type="KEGG" id="haz:A9404_09875"/>
<dbReference type="RefSeq" id="WP_066100923.1">
    <property type="nucleotide sequence ID" value="NZ_CP016027.1"/>
</dbReference>
<sequence>MNPDTAAHPQDYKTPSSVNEVTVTKKDLPVFCPQGDEMLWNAHPRVYIHLESVGDTARCIYCSTVYRLID</sequence>
<protein>
    <recommendedName>
        <fullName evidence="1">Zinc finger CHCC-type domain-containing protein</fullName>
    </recommendedName>
</protein>
<name>A0A191ZIC5_9GAMM</name>
<organism evidence="2 3">
    <name type="scientific">Halothiobacillus diazotrophicus</name>
    <dbReference type="NCBI Taxonomy" id="1860122"/>
    <lineage>
        <taxon>Bacteria</taxon>
        <taxon>Pseudomonadati</taxon>
        <taxon>Pseudomonadota</taxon>
        <taxon>Gammaproteobacteria</taxon>
        <taxon>Chromatiales</taxon>
        <taxon>Halothiobacillaceae</taxon>
        <taxon>Halothiobacillus</taxon>
    </lineage>
</organism>
<dbReference type="Proteomes" id="UP000078596">
    <property type="component" value="Chromosome"/>
</dbReference>
<dbReference type="STRING" id="1860122.A9404_09875"/>
<dbReference type="AlphaFoldDB" id="A0A191ZIC5"/>